<dbReference type="Gene3D" id="4.10.410.40">
    <property type="match status" value="1"/>
</dbReference>
<dbReference type="RefSeq" id="WP_213542683.1">
    <property type="nucleotide sequence ID" value="NZ_AP023420.1"/>
</dbReference>
<name>A0A810QB05_9FIRM</name>
<reference evidence="1" key="1">
    <citation type="submission" date="2020-09" db="EMBL/GenBank/DDBJ databases">
        <title>New species isolated from human feces.</title>
        <authorList>
            <person name="Kitahara M."/>
            <person name="Shigeno Y."/>
            <person name="Shime M."/>
            <person name="Matsumoto Y."/>
            <person name="Nakamura S."/>
            <person name="Motooka D."/>
            <person name="Fukuoka S."/>
            <person name="Nishikawa H."/>
            <person name="Benno Y."/>
        </authorList>
    </citation>
    <scope>NUCLEOTIDE SEQUENCE</scope>
    <source>
        <strain evidence="1">MM59</strain>
    </source>
</reference>
<protein>
    <submittedName>
        <fullName evidence="1">Uncharacterized protein</fullName>
    </submittedName>
</protein>
<dbReference type="EMBL" id="AP023420">
    <property type="protein sequence ID" value="BCK83427.1"/>
    <property type="molecule type" value="Genomic_DNA"/>
</dbReference>
<organism evidence="1 2">
    <name type="scientific">Pusillibacter faecalis</name>
    <dbReference type="NCBI Taxonomy" id="2714358"/>
    <lineage>
        <taxon>Bacteria</taxon>
        <taxon>Bacillati</taxon>
        <taxon>Bacillota</taxon>
        <taxon>Clostridia</taxon>
        <taxon>Eubacteriales</taxon>
        <taxon>Oscillospiraceae</taxon>
        <taxon>Pusillibacter</taxon>
    </lineage>
</organism>
<proteinExistence type="predicted"/>
<dbReference type="Proteomes" id="UP000679848">
    <property type="component" value="Chromosome"/>
</dbReference>
<evidence type="ECO:0000313" key="2">
    <source>
        <dbReference type="Proteomes" id="UP000679848"/>
    </source>
</evidence>
<dbReference type="AlphaFoldDB" id="A0A810QB05"/>
<accession>A0A810QB05</accession>
<dbReference type="KEGG" id="pfaa:MM59RIKEN_07460"/>
<keyword evidence="2" id="KW-1185">Reference proteome</keyword>
<evidence type="ECO:0000313" key="1">
    <source>
        <dbReference type="EMBL" id="BCK83427.1"/>
    </source>
</evidence>
<sequence>MAGIQLSTAGVTLWYAAETAAGTRPTTGYEKISEIKSIPELNPEPDNLETTTLEETEWKTYIPGLKDIGGALSFTANLTEVSMTEWEGVVDAYDTAAADNKATWFCIVIPGLTKALYFTGQPSPMGMPAMEVSAVLETTLYITPTGAPQWAAKPTDLESMSLDV</sequence>
<gene>
    <name evidence="1" type="ORF">MM59RIKEN_07460</name>
</gene>